<dbReference type="Gene3D" id="3.30.750.24">
    <property type="entry name" value="STAS domain"/>
    <property type="match status" value="1"/>
</dbReference>
<keyword evidence="5" id="KW-1185">Reference proteome</keyword>
<dbReference type="InterPro" id="IPR058548">
    <property type="entry name" value="MlaB-like_STAS"/>
</dbReference>
<reference evidence="2 5" key="2">
    <citation type="submission" date="2021-01" db="EMBL/GenBank/DDBJ databases">
        <title>Whole genome shotgun sequence of Actinoplanes lobatus NBRC 12513.</title>
        <authorList>
            <person name="Komaki H."/>
            <person name="Tamura T."/>
        </authorList>
    </citation>
    <scope>NUCLEOTIDE SEQUENCE [LARGE SCALE GENOMIC DNA]</scope>
    <source>
        <strain evidence="2 5">NBRC 12513</strain>
    </source>
</reference>
<dbReference type="SUPFAM" id="SSF52091">
    <property type="entry name" value="SpoIIaa-like"/>
    <property type="match status" value="1"/>
</dbReference>
<reference evidence="3 4" key="1">
    <citation type="submission" date="2020-08" db="EMBL/GenBank/DDBJ databases">
        <title>Sequencing the genomes of 1000 actinobacteria strains.</title>
        <authorList>
            <person name="Klenk H.-P."/>
        </authorList>
    </citation>
    <scope>NUCLEOTIDE SEQUENCE [LARGE SCALE GENOMIC DNA]</scope>
    <source>
        <strain evidence="3 4">DSM 43150</strain>
    </source>
</reference>
<dbReference type="AlphaFoldDB" id="A0A7W7MHE5"/>
<dbReference type="InterPro" id="IPR002645">
    <property type="entry name" value="STAS_dom"/>
</dbReference>
<accession>A0A7W7MHE5</accession>
<dbReference type="EMBL" id="BOMP01000081">
    <property type="protein sequence ID" value="GIE41948.1"/>
    <property type="molecule type" value="Genomic_DNA"/>
</dbReference>
<comment type="caution">
    <text evidence="3">The sequence shown here is derived from an EMBL/GenBank/DDBJ whole genome shotgun (WGS) entry which is preliminary data.</text>
</comment>
<dbReference type="PROSITE" id="PS50801">
    <property type="entry name" value="STAS"/>
    <property type="match status" value="1"/>
</dbReference>
<dbReference type="Proteomes" id="UP000631312">
    <property type="component" value="Unassembled WGS sequence"/>
</dbReference>
<organism evidence="3 4">
    <name type="scientific">Actinoplanes lobatus</name>
    <dbReference type="NCBI Taxonomy" id="113568"/>
    <lineage>
        <taxon>Bacteria</taxon>
        <taxon>Bacillati</taxon>
        <taxon>Actinomycetota</taxon>
        <taxon>Actinomycetes</taxon>
        <taxon>Micromonosporales</taxon>
        <taxon>Micromonosporaceae</taxon>
        <taxon>Actinoplanes</taxon>
    </lineage>
</organism>
<dbReference type="CDD" id="cd07043">
    <property type="entry name" value="STAS_anti-anti-sigma_factors"/>
    <property type="match status" value="1"/>
</dbReference>
<proteinExistence type="predicted"/>
<evidence type="ECO:0000313" key="3">
    <source>
        <dbReference type="EMBL" id="MBB4750258.1"/>
    </source>
</evidence>
<evidence type="ECO:0000313" key="5">
    <source>
        <dbReference type="Proteomes" id="UP000631312"/>
    </source>
</evidence>
<evidence type="ECO:0000259" key="1">
    <source>
        <dbReference type="PROSITE" id="PS50801"/>
    </source>
</evidence>
<dbReference type="InterPro" id="IPR036513">
    <property type="entry name" value="STAS_dom_sf"/>
</dbReference>
<feature type="domain" description="STAS" evidence="1">
    <location>
        <begin position="25"/>
        <end position="122"/>
    </location>
</feature>
<dbReference type="EMBL" id="JACHNC010000001">
    <property type="protein sequence ID" value="MBB4750258.1"/>
    <property type="molecule type" value="Genomic_DNA"/>
</dbReference>
<gene>
    <name evidence="2" type="ORF">Alo02nite_48460</name>
    <name evidence="3" type="ORF">BJ964_004419</name>
</gene>
<dbReference type="Proteomes" id="UP000590511">
    <property type="component" value="Unassembled WGS sequence"/>
</dbReference>
<evidence type="ECO:0000313" key="4">
    <source>
        <dbReference type="Proteomes" id="UP000590511"/>
    </source>
</evidence>
<dbReference type="Pfam" id="PF13466">
    <property type="entry name" value="STAS_2"/>
    <property type="match status" value="1"/>
</dbReference>
<name>A0A7W7MHE5_9ACTN</name>
<protein>
    <submittedName>
        <fullName evidence="3">Anti-anti-sigma factor</fullName>
    </submittedName>
</protein>
<evidence type="ECO:0000313" key="2">
    <source>
        <dbReference type="EMBL" id="GIE41948.1"/>
    </source>
</evidence>
<sequence>MYDDEFLIDPAPPAITVSVHRLRSGDVLARVVGELDLHSAPVLLRELRTALGERDATMLRLDLAGVSFCDQAGLRALHALSAGAGPDRVRIVAAHEGVDVLLRLCGIDVFLGWTVGATTRTG</sequence>
<dbReference type="RefSeq" id="WP_188122455.1">
    <property type="nucleotide sequence ID" value="NZ_BOMP01000081.1"/>
</dbReference>